<dbReference type="InterPro" id="IPR050445">
    <property type="entry name" value="Bact_polysacc_biosynth/exp"/>
</dbReference>
<evidence type="ECO:0000256" key="2">
    <source>
        <dbReference type="ARBA" id="ARBA00022840"/>
    </source>
</evidence>
<evidence type="ECO:0008006" key="5">
    <source>
        <dbReference type="Google" id="ProtNLM"/>
    </source>
</evidence>
<dbReference type="Gene3D" id="3.40.50.300">
    <property type="entry name" value="P-loop containing nucleotide triphosphate hydrolases"/>
    <property type="match status" value="1"/>
</dbReference>
<dbReference type="InterPro" id="IPR027417">
    <property type="entry name" value="P-loop_NTPase"/>
</dbReference>
<evidence type="ECO:0000313" key="3">
    <source>
        <dbReference type="EMBL" id="MFC6870343.1"/>
    </source>
</evidence>
<proteinExistence type="predicted"/>
<dbReference type="SUPFAM" id="SSF52540">
    <property type="entry name" value="P-loop containing nucleoside triphosphate hydrolases"/>
    <property type="match status" value="1"/>
</dbReference>
<protein>
    <recommendedName>
        <fullName evidence="5">Capsular polysaccharide biosynthesis protein</fullName>
    </recommendedName>
</protein>
<dbReference type="EMBL" id="JBHSXX010000001">
    <property type="protein sequence ID" value="MFC6870343.1"/>
    <property type="molecule type" value="Genomic_DNA"/>
</dbReference>
<gene>
    <name evidence="3" type="ORF">ACFQGD_24700</name>
</gene>
<sequence>MTLEEFCQVLRRRWRAVAAVVAVAVLGALALGAVSGGGHTASATLVVTPVAASDAAGARAPALISATGMETYADLATSLDVAAGVVARLSLDTPPAELRETLTARVPTNTYLITLSASAPGRDKAVEIANAAAAEASELVNGLFGQRESGLALTIASRADPATTTAPSPTRLIPVGAVVGVLLGAGVAVLGEILERRVRDEHDLRRALGVTPLARVSLADNGTDGTGLPGAGRWDEASLESVRRWRATSQLSADPPRTLLVAGVAGGEGASAVAALFANASATAGAATLLVESDLRAPRLCHRLGLTTQPGLTDVLRGNALLSDVVVDVAGPRAAAPQPQPRTLATASALGIIPAGTDVRQPGELLGGRTFRDFIGAVAPRYDVVVVDGAPILPYADSVAVAAQVDAVVLVVAEGTTSRRDVETALAQLNAVGAEVAGAVLVAAR</sequence>
<accession>A0ABW2C5D6</accession>
<dbReference type="Proteomes" id="UP001596337">
    <property type="component" value="Unassembled WGS sequence"/>
</dbReference>
<keyword evidence="1" id="KW-0547">Nucleotide-binding</keyword>
<evidence type="ECO:0000256" key="1">
    <source>
        <dbReference type="ARBA" id="ARBA00022741"/>
    </source>
</evidence>
<comment type="caution">
    <text evidence="3">The sequence shown here is derived from an EMBL/GenBank/DDBJ whole genome shotgun (WGS) entry which is preliminary data.</text>
</comment>
<keyword evidence="4" id="KW-1185">Reference proteome</keyword>
<dbReference type="PANTHER" id="PTHR32309:SF31">
    <property type="entry name" value="CAPSULAR EXOPOLYSACCHARIDE FAMILY"/>
    <property type="match status" value="1"/>
</dbReference>
<reference evidence="4" key="1">
    <citation type="journal article" date="2019" name="Int. J. Syst. Evol. Microbiol.">
        <title>The Global Catalogue of Microorganisms (GCM) 10K type strain sequencing project: providing services to taxonomists for standard genome sequencing and annotation.</title>
        <authorList>
            <consortium name="The Broad Institute Genomics Platform"/>
            <consortium name="The Broad Institute Genome Sequencing Center for Infectious Disease"/>
            <person name="Wu L."/>
            <person name="Ma J."/>
        </authorList>
    </citation>
    <scope>NUCLEOTIDE SEQUENCE [LARGE SCALE GENOMIC DNA]</scope>
    <source>
        <strain evidence="4">KCTC 32255</strain>
    </source>
</reference>
<keyword evidence="2" id="KW-0067">ATP-binding</keyword>
<dbReference type="CDD" id="cd05387">
    <property type="entry name" value="BY-kinase"/>
    <property type="match status" value="1"/>
</dbReference>
<evidence type="ECO:0000313" key="4">
    <source>
        <dbReference type="Proteomes" id="UP001596337"/>
    </source>
</evidence>
<dbReference type="RefSeq" id="WP_345395365.1">
    <property type="nucleotide sequence ID" value="NZ_BAABLA010000023.1"/>
</dbReference>
<name>A0ABW2C5D6_9PSEU</name>
<organism evidence="3 4">
    <name type="scientific">Haloechinothrix salitolerans</name>
    <dbReference type="NCBI Taxonomy" id="926830"/>
    <lineage>
        <taxon>Bacteria</taxon>
        <taxon>Bacillati</taxon>
        <taxon>Actinomycetota</taxon>
        <taxon>Actinomycetes</taxon>
        <taxon>Pseudonocardiales</taxon>
        <taxon>Pseudonocardiaceae</taxon>
        <taxon>Haloechinothrix</taxon>
    </lineage>
</organism>
<dbReference type="InterPro" id="IPR005702">
    <property type="entry name" value="Wzc-like_C"/>
</dbReference>
<dbReference type="PANTHER" id="PTHR32309">
    <property type="entry name" value="TYROSINE-PROTEIN KINASE"/>
    <property type="match status" value="1"/>
</dbReference>